<evidence type="ECO:0000256" key="2">
    <source>
        <dbReference type="SAM" id="SignalP"/>
    </source>
</evidence>
<protein>
    <recommendedName>
        <fullName evidence="5">Antifreeze protein</fullName>
    </recommendedName>
</protein>
<dbReference type="RefSeq" id="WP_119778781.1">
    <property type="nucleotide sequence ID" value="NZ_QYUK01000011.1"/>
</dbReference>
<keyword evidence="2" id="KW-0732">Signal</keyword>
<organism evidence="3 4">
    <name type="scientific">Oleomonas cavernae</name>
    <dbReference type="NCBI Taxonomy" id="2320859"/>
    <lineage>
        <taxon>Bacteria</taxon>
        <taxon>Pseudomonadati</taxon>
        <taxon>Pseudomonadota</taxon>
        <taxon>Alphaproteobacteria</taxon>
        <taxon>Acetobacterales</taxon>
        <taxon>Acetobacteraceae</taxon>
        <taxon>Oleomonas</taxon>
    </lineage>
</organism>
<evidence type="ECO:0000256" key="1">
    <source>
        <dbReference type="SAM" id="MobiDB-lite"/>
    </source>
</evidence>
<gene>
    <name evidence="3" type="ORF">D3874_14895</name>
</gene>
<dbReference type="EMBL" id="QYUK01000011">
    <property type="protein sequence ID" value="RJF88145.1"/>
    <property type="molecule type" value="Genomic_DNA"/>
</dbReference>
<dbReference type="Proteomes" id="UP000284605">
    <property type="component" value="Unassembled WGS sequence"/>
</dbReference>
<evidence type="ECO:0000313" key="4">
    <source>
        <dbReference type="Proteomes" id="UP000284605"/>
    </source>
</evidence>
<reference evidence="3 4" key="1">
    <citation type="submission" date="2018-09" db="EMBL/GenBank/DDBJ databases">
        <authorList>
            <person name="Zhu H."/>
        </authorList>
    </citation>
    <scope>NUCLEOTIDE SEQUENCE [LARGE SCALE GENOMIC DNA]</scope>
    <source>
        <strain evidence="3 4">K1W22B-8</strain>
    </source>
</reference>
<feature type="compositionally biased region" description="Pro residues" evidence="1">
    <location>
        <begin position="52"/>
        <end position="62"/>
    </location>
</feature>
<dbReference type="AlphaFoldDB" id="A0A418WDP3"/>
<feature type="signal peptide" evidence="2">
    <location>
        <begin position="1"/>
        <end position="29"/>
    </location>
</feature>
<sequence>MTGSRSRGHPLRRLLATTAVALLPFAAQAQSPPAAGPLSLLPPVLDPASPAGQPPVPIPDVPMPIAGGPIELTPPGMIDPTPSISRPGGQPGALGTPLYGTDPRGAALPGAIEMVPLDPPAVAAMTEPLPLPVVPGGEVFGRTLWLNADKALVEQLVPRLPAPARSTVARDLTRRLLTVEMPFSSVRAESVQRLAKAGEAEALGALAQAGLAKLPIDALSAVVDGLAALSDRQRLCTAGLDRLDGEAGRQVDVLRAVALCRATNGDSAGAQIALELARERGNVPEGFGQLIAGLTGGQRPPAAVVDAADTLSLWAAEAQGIALTADGYKAMAPLNLALLARATGPLEDRLAAAERGEAVGIVPAFTLAELYSTGPTPTGAVAGLAPSLRRASLHRAVVEASGPAVRAQAVATLIEAGAGEELSGTLARVEAQAITDVAGQSLPPPIGAALARAALWAGDEAAALAQIMRLGQAAGGRPAKAVTLLWLHQAILSGSGGKPPPGGVDGFIEATSGGAAGARRLAIAAALLDGLNLPVPAKLADAGRAGYDGSAKVPEGVSRQLEDMILSSRRGEAIAIVLVILGDRPLSAVGPAELNVAVTSLRRVGLDGEATALAIEAALAAGL</sequence>
<comment type="caution">
    <text evidence="3">The sequence shown here is derived from an EMBL/GenBank/DDBJ whole genome shotgun (WGS) entry which is preliminary data.</text>
</comment>
<feature type="chain" id="PRO_5019259231" description="Antifreeze protein" evidence="2">
    <location>
        <begin position="30"/>
        <end position="623"/>
    </location>
</feature>
<evidence type="ECO:0000313" key="3">
    <source>
        <dbReference type="EMBL" id="RJF88145.1"/>
    </source>
</evidence>
<name>A0A418WDP3_9PROT</name>
<keyword evidence="4" id="KW-1185">Reference proteome</keyword>
<feature type="region of interest" description="Disordered" evidence="1">
    <location>
        <begin position="38"/>
        <end position="96"/>
    </location>
</feature>
<evidence type="ECO:0008006" key="5">
    <source>
        <dbReference type="Google" id="ProtNLM"/>
    </source>
</evidence>
<accession>A0A418WDP3</accession>
<proteinExistence type="predicted"/>